<keyword evidence="3" id="KW-0106">Calcium</keyword>
<comment type="caution">
    <text evidence="5">The sequence shown here is derived from an EMBL/GenBank/DDBJ whole genome shotgun (WGS) entry which is preliminary data.</text>
</comment>
<evidence type="ECO:0000256" key="1">
    <source>
        <dbReference type="ARBA" id="ARBA00022723"/>
    </source>
</evidence>
<evidence type="ECO:0000256" key="2">
    <source>
        <dbReference type="ARBA" id="ARBA00022737"/>
    </source>
</evidence>
<dbReference type="PROSITE" id="PS50222">
    <property type="entry name" value="EF_HAND_2"/>
    <property type="match status" value="2"/>
</dbReference>
<keyword evidence="6" id="KW-1185">Reference proteome</keyword>
<keyword evidence="1" id="KW-0479">Metal-binding</keyword>
<evidence type="ECO:0000256" key="3">
    <source>
        <dbReference type="ARBA" id="ARBA00022837"/>
    </source>
</evidence>
<dbReference type="SMART" id="SM00054">
    <property type="entry name" value="EFh"/>
    <property type="match status" value="2"/>
</dbReference>
<dbReference type="FunFam" id="1.10.238.10:FF:000007">
    <property type="entry name" value="Putative myosin regulatory light chain sqh"/>
    <property type="match status" value="1"/>
</dbReference>
<accession>A0A9W8AIV7</accession>
<dbReference type="InterPro" id="IPR002048">
    <property type="entry name" value="EF_hand_dom"/>
</dbReference>
<dbReference type="InterPro" id="IPR011992">
    <property type="entry name" value="EF-hand-dom_pair"/>
</dbReference>
<gene>
    <name evidence="5" type="primary">MYL9</name>
    <name evidence="5" type="ORF">IWQ62_005884</name>
</gene>
<dbReference type="SUPFAM" id="SSF47473">
    <property type="entry name" value="EF-hand"/>
    <property type="match status" value="1"/>
</dbReference>
<organism evidence="5 6">
    <name type="scientific">Dispira parvispora</name>
    <dbReference type="NCBI Taxonomy" id="1520584"/>
    <lineage>
        <taxon>Eukaryota</taxon>
        <taxon>Fungi</taxon>
        <taxon>Fungi incertae sedis</taxon>
        <taxon>Zoopagomycota</taxon>
        <taxon>Kickxellomycotina</taxon>
        <taxon>Dimargaritomycetes</taxon>
        <taxon>Dimargaritales</taxon>
        <taxon>Dimargaritaceae</taxon>
        <taxon>Dispira</taxon>
    </lineage>
</organism>
<proteinExistence type="predicted"/>
<dbReference type="InterPro" id="IPR018247">
    <property type="entry name" value="EF_Hand_1_Ca_BS"/>
</dbReference>
<evidence type="ECO:0000313" key="5">
    <source>
        <dbReference type="EMBL" id="KAJ1953906.1"/>
    </source>
</evidence>
<dbReference type="Pfam" id="PF13405">
    <property type="entry name" value="EF-hand_6"/>
    <property type="match status" value="2"/>
</dbReference>
<dbReference type="EMBL" id="JANBPY010002729">
    <property type="protein sequence ID" value="KAJ1953906.1"/>
    <property type="molecule type" value="Genomic_DNA"/>
</dbReference>
<feature type="domain" description="EF-hand" evidence="4">
    <location>
        <begin position="94"/>
        <end position="129"/>
    </location>
</feature>
<dbReference type="PANTHER" id="PTHR23049">
    <property type="entry name" value="MYOSIN REGULATORY LIGHT CHAIN 2"/>
    <property type="match status" value="1"/>
</dbReference>
<dbReference type="GO" id="GO:0005509">
    <property type="term" value="F:calcium ion binding"/>
    <property type="evidence" value="ECO:0007669"/>
    <property type="project" value="InterPro"/>
</dbReference>
<dbReference type="AlphaFoldDB" id="A0A9W8AIV7"/>
<dbReference type="InterPro" id="IPR050403">
    <property type="entry name" value="Myosin_RLC"/>
</dbReference>
<dbReference type="Proteomes" id="UP001150925">
    <property type="component" value="Unassembled WGS sequence"/>
</dbReference>
<keyword evidence="2" id="KW-0677">Repeat</keyword>
<dbReference type="PROSITE" id="PS00018">
    <property type="entry name" value="EF_HAND_1"/>
    <property type="match status" value="2"/>
</dbReference>
<reference evidence="5" key="1">
    <citation type="submission" date="2022-07" db="EMBL/GenBank/DDBJ databases">
        <title>Phylogenomic reconstructions and comparative analyses of Kickxellomycotina fungi.</title>
        <authorList>
            <person name="Reynolds N.K."/>
            <person name="Stajich J.E."/>
            <person name="Barry K."/>
            <person name="Grigoriev I.V."/>
            <person name="Crous P."/>
            <person name="Smith M.E."/>
        </authorList>
    </citation>
    <scope>NUCLEOTIDE SEQUENCE</scope>
    <source>
        <strain evidence="5">RSA 1196</strain>
    </source>
</reference>
<feature type="domain" description="EF-hand" evidence="4">
    <location>
        <begin position="25"/>
        <end position="60"/>
    </location>
</feature>
<dbReference type="OrthoDB" id="429467at2759"/>
<evidence type="ECO:0000259" key="4">
    <source>
        <dbReference type="PROSITE" id="PS50222"/>
    </source>
</evidence>
<name>A0A9W8AIV7_9FUNG</name>
<dbReference type="CDD" id="cd00051">
    <property type="entry name" value="EFh"/>
    <property type="match status" value="1"/>
</dbReference>
<sequence length="136" mass="15287">MAYQKQKRKRAARQNSNVFSIFDQKQIAEFKEAFSLFDHDADGFVDKEDLKDMLHSLGQAPTEEYVESMVNEAAGPINFTMFLTLMAEKLSSTDPEQDIRMAFESFDDDGSGLINASELREAMASLGDRMTEAEVG</sequence>
<protein>
    <submittedName>
        <fullName evidence="5">Myosin regulatory light polypeptide 9</fullName>
    </submittedName>
</protein>
<dbReference type="Gene3D" id="1.10.238.10">
    <property type="entry name" value="EF-hand"/>
    <property type="match status" value="2"/>
</dbReference>
<evidence type="ECO:0000313" key="6">
    <source>
        <dbReference type="Proteomes" id="UP001150925"/>
    </source>
</evidence>